<name>A0A023B6S1_GRENI</name>
<sequence>MLPLAAEPAESQSEASGASEGGAKKKHKGLWRKLVSAGKTKHASDSESSKKKSSSWAPKGWLGGRRKGKHAAPALARTKSA</sequence>
<dbReference type="Proteomes" id="UP000019763">
    <property type="component" value="Unassembled WGS sequence"/>
</dbReference>
<organism evidence="2 3">
    <name type="scientific">Gregarina niphandrodes</name>
    <name type="common">Septate eugregarine</name>
    <dbReference type="NCBI Taxonomy" id="110365"/>
    <lineage>
        <taxon>Eukaryota</taxon>
        <taxon>Sar</taxon>
        <taxon>Alveolata</taxon>
        <taxon>Apicomplexa</taxon>
        <taxon>Conoidasida</taxon>
        <taxon>Gregarinasina</taxon>
        <taxon>Eugregarinorida</taxon>
        <taxon>Gregarinidae</taxon>
        <taxon>Gregarina</taxon>
    </lineage>
</organism>
<protein>
    <submittedName>
        <fullName evidence="2">Uncharacterized protein</fullName>
    </submittedName>
</protein>
<evidence type="ECO:0000256" key="1">
    <source>
        <dbReference type="SAM" id="MobiDB-lite"/>
    </source>
</evidence>
<feature type="region of interest" description="Disordered" evidence="1">
    <location>
        <begin position="1"/>
        <end position="81"/>
    </location>
</feature>
<keyword evidence="3" id="KW-1185">Reference proteome</keyword>
<accession>A0A023B6S1</accession>
<dbReference type="VEuPathDB" id="CryptoDB:GNI_076250"/>
<gene>
    <name evidence="2" type="ORF">GNI_076250</name>
</gene>
<feature type="non-terminal residue" evidence="2">
    <location>
        <position position="81"/>
    </location>
</feature>
<reference evidence="2" key="1">
    <citation type="submission" date="2013-12" db="EMBL/GenBank/DDBJ databases">
        <authorList>
            <person name="Omoto C.K."/>
            <person name="Sibley D."/>
            <person name="Venepally P."/>
            <person name="Hadjithomas M."/>
            <person name="Karamycheva S."/>
            <person name="Brunk B."/>
            <person name="Roos D."/>
            <person name="Caler E."/>
            <person name="Lorenzi H."/>
        </authorList>
    </citation>
    <scope>NUCLEOTIDE SEQUENCE</scope>
</reference>
<dbReference type="EMBL" id="AFNH02000571">
    <property type="protein sequence ID" value="EZG66762.1"/>
    <property type="molecule type" value="Genomic_DNA"/>
</dbReference>
<dbReference type="AlphaFoldDB" id="A0A023B6S1"/>
<evidence type="ECO:0000313" key="3">
    <source>
        <dbReference type="Proteomes" id="UP000019763"/>
    </source>
</evidence>
<dbReference type="RefSeq" id="XP_011130496.1">
    <property type="nucleotide sequence ID" value="XM_011132194.1"/>
</dbReference>
<feature type="compositionally biased region" description="Low complexity" evidence="1">
    <location>
        <begin position="1"/>
        <end position="18"/>
    </location>
</feature>
<proteinExistence type="predicted"/>
<comment type="caution">
    <text evidence="2">The sequence shown here is derived from an EMBL/GenBank/DDBJ whole genome shotgun (WGS) entry which is preliminary data.</text>
</comment>
<dbReference type="GeneID" id="22912782"/>
<evidence type="ECO:0000313" key="2">
    <source>
        <dbReference type="EMBL" id="EZG66762.1"/>
    </source>
</evidence>